<evidence type="ECO:0000256" key="3">
    <source>
        <dbReference type="SAM" id="Phobius"/>
    </source>
</evidence>
<evidence type="ECO:0000313" key="6">
    <source>
        <dbReference type="Proteomes" id="UP000008281"/>
    </source>
</evidence>
<accession>E3N4I7</accession>
<dbReference type="Proteomes" id="UP000008281">
    <property type="component" value="Unassembled WGS sequence"/>
</dbReference>
<keyword evidence="3" id="KW-0812">Transmembrane</keyword>
<dbReference type="GeneID" id="9824651"/>
<feature type="transmembrane region" description="Helical" evidence="3">
    <location>
        <begin position="558"/>
        <end position="579"/>
    </location>
</feature>
<name>E3N4I7_CAERE</name>
<organism evidence="6">
    <name type="scientific">Caenorhabditis remanei</name>
    <name type="common">Caenorhabditis vulgaris</name>
    <dbReference type="NCBI Taxonomy" id="31234"/>
    <lineage>
        <taxon>Eukaryota</taxon>
        <taxon>Metazoa</taxon>
        <taxon>Ecdysozoa</taxon>
        <taxon>Nematoda</taxon>
        <taxon>Chromadorea</taxon>
        <taxon>Rhabditida</taxon>
        <taxon>Rhabditina</taxon>
        <taxon>Rhabditomorpha</taxon>
        <taxon>Rhabditoidea</taxon>
        <taxon>Rhabditidae</taxon>
        <taxon>Peloderinae</taxon>
        <taxon>Caenorhabditis</taxon>
    </lineage>
</organism>
<dbReference type="AlphaFoldDB" id="E3N4I7"/>
<dbReference type="KEGG" id="crq:GCK72_022529"/>
<feature type="region of interest" description="Disordered" evidence="2">
    <location>
        <begin position="525"/>
        <end position="550"/>
    </location>
</feature>
<dbReference type="EMBL" id="DS268526">
    <property type="protein sequence ID" value="EFO85535.1"/>
    <property type="molecule type" value="Genomic_DNA"/>
</dbReference>
<gene>
    <name evidence="5" type="ORF">CRE_29100</name>
</gene>
<evidence type="ECO:0000256" key="1">
    <source>
        <dbReference type="ARBA" id="ARBA00023125"/>
    </source>
</evidence>
<protein>
    <recommendedName>
        <fullName evidence="4">HTH CENPB-type domain-containing protein</fullName>
    </recommendedName>
</protein>
<dbReference type="GO" id="GO:0003677">
    <property type="term" value="F:DNA binding"/>
    <property type="evidence" value="ECO:0007669"/>
    <property type="project" value="UniProtKB-KW"/>
</dbReference>
<feature type="domain" description="HTH CENPB-type" evidence="4">
    <location>
        <begin position="149"/>
        <end position="215"/>
    </location>
</feature>
<dbReference type="eggNOG" id="KOG3105">
    <property type="taxonomic scope" value="Eukaryota"/>
</dbReference>
<keyword evidence="1" id="KW-0238">DNA-binding</keyword>
<keyword evidence="3" id="KW-1133">Transmembrane helix</keyword>
<dbReference type="CTD" id="9824651"/>
<keyword evidence="6" id="KW-1185">Reference proteome</keyword>
<evidence type="ECO:0000313" key="5">
    <source>
        <dbReference type="EMBL" id="EFO85535.1"/>
    </source>
</evidence>
<dbReference type="OrthoDB" id="5876883at2759"/>
<dbReference type="HOGENOM" id="CLU_021331_0_0_1"/>
<dbReference type="OMA" id="MGPKAYM"/>
<sequence>MDFHVVTVLHRLLKKFEEYGDIPGNPEVSRKEAMFANRLAGLILEAENGLMDIEEEDVIEIEEDVDWEAPEFDALDSDDASPNQTFRFGDKWVNKEDVEKALSYYRDTSKGHRTAQAMYSRFRWLSTNYHLQKLRDIGNEGASYKGDRFRLLAILADRLFEEVKKRLNEGLTLHDRDLRSLTLDLNRKEFNVVGFLASHKWITRWKSSRRIVSRRITKFVTKRCMLNQDQLEKQSKEFVKTSRQEMPQFSPSMILNCDQTGIQKELHGARSLAFGGEKTVVRSVQAKSSLTHSFTFMPVLFADGTMGPKAYMVMSEPTGQFPKSQPIPHTPNLEVRAAKSHIMTKELMCDFLTSCVFIPSVPKKLFLLLDSWPPFKDRAKIRSCLPPGTDVTIRNIPPHCTSMIQPLDVYWNGPWKALLKRFNSHAVAFYPDYVIAQRNNQITMVSVLFHQISSKRFKDFTQYSWNRSGYIDVYTPFQSPLKYLCNGVELQICAVNGCDNNIAIVMTPIAKVRCFRRVPIPPRRFSPTPEEEFLLPTPPPTPPPPPLQQEEHEISSEALIALFVCMALILWFCLFPHVFNNV</sequence>
<dbReference type="SMART" id="SM00674">
    <property type="entry name" value="CENPB"/>
    <property type="match status" value="1"/>
</dbReference>
<reference evidence="5" key="1">
    <citation type="submission" date="2007-07" db="EMBL/GenBank/DDBJ databases">
        <title>PCAP assembly of the Caenorhabditis remanei genome.</title>
        <authorList>
            <consortium name="The Caenorhabditis remanei Sequencing Consortium"/>
            <person name="Wilson R.K."/>
        </authorList>
    </citation>
    <scope>NUCLEOTIDE SEQUENCE [LARGE SCALE GENOMIC DNA]</scope>
    <source>
        <strain evidence="5">PB4641</strain>
    </source>
</reference>
<evidence type="ECO:0000256" key="2">
    <source>
        <dbReference type="SAM" id="MobiDB-lite"/>
    </source>
</evidence>
<keyword evidence="3" id="KW-0472">Membrane</keyword>
<proteinExistence type="predicted"/>
<feature type="compositionally biased region" description="Pro residues" evidence="2">
    <location>
        <begin position="536"/>
        <end position="547"/>
    </location>
</feature>
<dbReference type="RefSeq" id="XP_003096636.2">
    <property type="nucleotide sequence ID" value="XM_003096588.2"/>
</dbReference>
<dbReference type="InterPro" id="IPR006600">
    <property type="entry name" value="HTH_CenpB_DNA-bd_dom"/>
</dbReference>
<evidence type="ECO:0000259" key="4">
    <source>
        <dbReference type="SMART" id="SM00674"/>
    </source>
</evidence>
<dbReference type="InParanoid" id="E3N4I7"/>